<evidence type="ECO:0000313" key="4">
    <source>
        <dbReference type="Proteomes" id="UP001332931"/>
    </source>
</evidence>
<dbReference type="Pfam" id="PF19484">
    <property type="entry name" value="DUF6020"/>
    <property type="match status" value="1"/>
</dbReference>
<feature type="transmembrane region" description="Helical" evidence="2">
    <location>
        <begin position="127"/>
        <end position="150"/>
    </location>
</feature>
<accession>A0ABU7RBQ3</accession>
<feature type="transmembrane region" description="Helical" evidence="2">
    <location>
        <begin position="373"/>
        <end position="389"/>
    </location>
</feature>
<dbReference type="InterPro" id="IPR046062">
    <property type="entry name" value="DUF6020"/>
</dbReference>
<organism evidence="3 4">
    <name type="scientific">Olsenella absiana</name>
    <dbReference type="NCBI Taxonomy" id="3115222"/>
    <lineage>
        <taxon>Bacteria</taxon>
        <taxon>Bacillati</taxon>
        <taxon>Actinomycetota</taxon>
        <taxon>Coriobacteriia</taxon>
        <taxon>Coriobacteriales</taxon>
        <taxon>Atopobiaceae</taxon>
        <taxon>Olsenella</taxon>
    </lineage>
</organism>
<keyword evidence="2" id="KW-0812">Transmembrane</keyword>
<evidence type="ECO:0000313" key="3">
    <source>
        <dbReference type="EMBL" id="MEE6148031.1"/>
    </source>
</evidence>
<gene>
    <name evidence="3" type="ORF">VXJ25_08565</name>
</gene>
<feature type="transmembrane region" description="Helical" evidence="2">
    <location>
        <begin position="253"/>
        <end position="278"/>
    </location>
</feature>
<dbReference type="EMBL" id="JAZGJQ010000011">
    <property type="protein sequence ID" value="MEE6148031.1"/>
    <property type="molecule type" value="Genomic_DNA"/>
</dbReference>
<feature type="transmembrane region" description="Helical" evidence="2">
    <location>
        <begin position="290"/>
        <end position="307"/>
    </location>
</feature>
<protein>
    <submittedName>
        <fullName evidence="3">DUF6020 family protein</fullName>
    </submittedName>
</protein>
<keyword evidence="2" id="KW-1133">Transmembrane helix</keyword>
<evidence type="ECO:0000256" key="2">
    <source>
        <dbReference type="SAM" id="Phobius"/>
    </source>
</evidence>
<dbReference type="Proteomes" id="UP001332931">
    <property type="component" value="Unassembled WGS sequence"/>
</dbReference>
<keyword evidence="4" id="KW-1185">Reference proteome</keyword>
<comment type="caution">
    <text evidence="3">The sequence shown here is derived from an EMBL/GenBank/DDBJ whole genome shotgun (WGS) entry which is preliminary data.</text>
</comment>
<feature type="transmembrane region" description="Helical" evidence="2">
    <location>
        <begin position="49"/>
        <end position="66"/>
    </location>
</feature>
<feature type="transmembrane region" description="Helical" evidence="2">
    <location>
        <begin position="78"/>
        <end position="99"/>
    </location>
</feature>
<feature type="transmembrane region" description="Helical" evidence="2">
    <location>
        <begin position="580"/>
        <end position="599"/>
    </location>
</feature>
<proteinExistence type="predicted"/>
<feature type="region of interest" description="Disordered" evidence="1">
    <location>
        <begin position="662"/>
        <end position="687"/>
    </location>
</feature>
<reference evidence="3 4" key="1">
    <citation type="submission" date="2024-01" db="EMBL/GenBank/DDBJ databases">
        <title>Description of Olsenella sp. nov., isolated from pig feces.</title>
        <authorList>
            <person name="Chang Y.-H."/>
        </authorList>
    </citation>
    <scope>NUCLEOTIDE SEQUENCE [LARGE SCALE GENOMIC DNA]</scope>
    <source>
        <strain evidence="3 4">YH-ols2223</strain>
    </source>
</reference>
<name>A0ABU7RBQ3_9ACTN</name>
<keyword evidence="2" id="KW-0472">Membrane</keyword>
<evidence type="ECO:0000256" key="1">
    <source>
        <dbReference type="SAM" id="MobiDB-lite"/>
    </source>
</evidence>
<feature type="transmembrane region" description="Helical" evidence="2">
    <location>
        <begin position="12"/>
        <end position="29"/>
    </location>
</feature>
<feature type="transmembrane region" description="Helical" evidence="2">
    <location>
        <begin position="182"/>
        <end position="203"/>
    </location>
</feature>
<dbReference type="RefSeq" id="WP_330958796.1">
    <property type="nucleotide sequence ID" value="NZ_JAZGJQ010000011.1"/>
</dbReference>
<sequence>MRRELPARRRDLRVPAFAVAAALVGVAVSTSYSPDGTVLVSPFDLSSELAVLLALPLLWRALFGAPSAGAGGAGRPRLTPWSCVTSAVLALTVFLGRPIDEGGMLRFRSVVFASGMEAYELPGTAGFLAWSLLVLAGDLVLCWCLVRLAFDGLRALAARSRGAVAEKDVEAGGSLAGARRPLGPLAIALVLLVAWLPYLVAWFPGTVTSDQSIQLAQFFGYAGHTMDTHYPFFVAVVFGNLYRLGTLVDPSGWTGILLMTLVQLACALLSLTEVCLWVERLRGRGRAFHLALAFCALFPLIPVYVVSIGKDGVHAFLVALLCLQLYLAATVGRGEAAGPGVRLGADGRVEGGWLFSPWALLANGVLVSLTRNNGVFLVGFGLLVLLLLTRRREVAATLAATLAAFACWTYAVVPACGVEVLGPAEALSLPMQVVAANLHADAELDAGSREVLERSFSVPLDEVAGLYNPLVSDPVKNHVVVGEKDAASVGEFCSVALGLAREHPLTSFVAAARTTMSVYPFTLGTYYLEDKPYFNSPDDAHAALGWFASVDEIPEHVARPLAVAGTMLLKVARTTLPLSVLYTPGTYFWLLVVLLGFALDEGRLRGPTFCAVSPLVMLEAVLVAAPCGSVRYALPLAYSLPLLVLLATDVARAGARAEGARHLRSGAQGAGTADEKAPTRGPQHGSD</sequence>
<feature type="transmembrane region" description="Helical" evidence="2">
    <location>
        <begin position="394"/>
        <end position="413"/>
    </location>
</feature>